<feature type="transmembrane region" description="Helical" evidence="1">
    <location>
        <begin position="147"/>
        <end position="174"/>
    </location>
</feature>
<dbReference type="InterPro" id="IPR010540">
    <property type="entry name" value="CmpB_TMEM229"/>
</dbReference>
<protein>
    <submittedName>
        <fullName evidence="2">Putative membrane protein</fullName>
    </submittedName>
</protein>
<proteinExistence type="predicted"/>
<reference evidence="2 5" key="2">
    <citation type="submission" date="2020-08" db="EMBL/GenBank/DDBJ databases">
        <title>Sequencing the genomes of 1000 actinobacteria strains.</title>
        <authorList>
            <person name="Klenk H.-P."/>
        </authorList>
    </citation>
    <scope>NUCLEOTIDE SEQUENCE [LARGE SCALE GENOMIC DNA]</scope>
    <source>
        <strain evidence="2 5">DSM 22242</strain>
    </source>
</reference>
<evidence type="ECO:0000313" key="4">
    <source>
        <dbReference type="Proteomes" id="UP000309454"/>
    </source>
</evidence>
<evidence type="ECO:0000313" key="5">
    <source>
        <dbReference type="Proteomes" id="UP000530850"/>
    </source>
</evidence>
<accession>A0A3N0ACE8</accession>
<dbReference type="Proteomes" id="UP000309454">
    <property type="component" value="Unassembled WGS sequence"/>
</dbReference>
<sequence length="211" mass="24149">MKTHTHKITAKNEVGFAAFRTWPFWRAIVVAFCVGCIVGHWLEIPYCMFMNYFFGIVDPDYAVWTDPWYHPYWVYGFGAMAMTFLIEPFKEVIIVRRKTMWGAFLETLLYAVLLAMLLELVIGWLVNQPDQMGNYPYWDNSKLPLNVFGQAWLVNDFVIGLVAMFYVWVMWPLICKGLGKAGPRGANITMAVVVAAFAICCAVSYIQLALA</sequence>
<dbReference type="GeneID" id="93356417"/>
<keyword evidence="1" id="KW-0812">Transmembrane</keyword>
<gene>
    <name evidence="3" type="ORF">E5982_03560</name>
    <name evidence="2" type="ORF">FHR31_000971</name>
</gene>
<feature type="transmembrane region" description="Helical" evidence="1">
    <location>
        <begin position="68"/>
        <end position="86"/>
    </location>
</feature>
<dbReference type="Proteomes" id="UP000530850">
    <property type="component" value="Unassembled WGS sequence"/>
</dbReference>
<feature type="transmembrane region" description="Helical" evidence="1">
    <location>
        <begin position="186"/>
        <end position="208"/>
    </location>
</feature>
<dbReference type="AlphaFoldDB" id="A0A3N0ACE8"/>
<evidence type="ECO:0000313" key="2">
    <source>
        <dbReference type="EMBL" id="MBB3171159.1"/>
    </source>
</evidence>
<dbReference type="Pfam" id="PF06541">
    <property type="entry name" value="ABC_trans_CmpB"/>
    <property type="match status" value="1"/>
</dbReference>
<name>A0A3N0ACE8_9ACTN</name>
<keyword evidence="4" id="KW-1185">Reference proteome</keyword>
<evidence type="ECO:0000256" key="1">
    <source>
        <dbReference type="SAM" id="Phobius"/>
    </source>
</evidence>
<dbReference type="EMBL" id="JACHYA010000002">
    <property type="protein sequence ID" value="MBB3171159.1"/>
    <property type="molecule type" value="Genomic_DNA"/>
</dbReference>
<dbReference type="OrthoDB" id="3197222at2"/>
<keyword evidence="1" id="KW-1133">Transmembrane helix</keyword>
<keyword evidence="1" id="KW-0472">Membrane</keyword>
<evidence type="ECO:0000313" key="3">
    <source>
        <dbReference type="EMBL" id="TJW11301.1"/>
    </source>
</evidence>
<feature type="transmembrane region" description="Helical" evidence="1">
    <location>
        <begin position="21"/>
        <end position="42"/>
    </location>
</feature>
<dbReference type="EMBL" id="SSTM01000002">
    <property type="protein sequence ID" value="TJW11301.1"/>
    <property type="molecule type" value="Genomic_DNA"/>
</dbReference>
<feature type="transmembrane region" description="Helical" evidence="1">
    <location>
        <begin position="107"/>
        <end position="127"/>
    </location>
</feature>
<organism evidence="2 5">
    <name type="scientific">Parvibacter caecicola</name>
    <dbReference type="NCBI Taxonomy" id="747645"/>
    <lineage>
        <taxon>Bacteria</taxon>
        <taxon>Bacillati</taxon>
        <taxon>Actinomycetota</taxon>
        <taxon>Coriobacteriia</taxon>
        <taxon>Coriobacteriales</taxon>
        <taxon>Coriobacteriaceae</taxon>
        <taxon>Parvibacter</taxon>
    </lineage>
</organism>
<reference evidence="3 4" key="1">
    <citation type="submission" date="2019-04" db="EMBL/GenBank/DDBJ databases">
        <title>Microbes associate with the intestines of laboratory mice.</title>
        <authorList>
            <person name="Navarre W."/>
            <person name="Wong E."/>
            <person name="Huang K.C."/>
            <person name="Tropini C."/>
            <person name="Ng K."/>
            <person name="Yu B."/>
        </authorList>
    </citation>
    <scope>NUCLEOTIDE SEQUENCE [LARGE SCALE GENOMIC DNA]</scope>
    <source>
        <strain evidence="3 4">NM48_B13</strain>
    </source>
</reference>
<dbReference type="RefSeq" id="WP_123185113.1">
    <property type="nucleotide sequence ID" value="NZ_CANPEU010000026.1"/>
</dbReference>
<comment type="caution">
    <text evidence="2">The sequence shown here is derived from an EMBL/GenBank/DDBJ whole genome shotgun (WGS) entry which is preliminary data.</text>
</comment>